<keyword evidence="2" id="KW-1185">Reference proteome</keyword>
<evidence type="ECO:0000259" key="1">
    <source>
        <dbReference type="PROSITE" id="PS50878"/>
    </source>
</evidence>
<dbReference type="PANTHER" id="PTHR47027:SF20">
    <property type="entry name" value="REVERSE TRANSCRIPTASE-LIKE PROTEIN WITH RNA-DIRECTED DNA POLYMERASE DOMAIN"/>
    <property type="match status" value="1"/>
</dbReference>
<dbReference type="InterPro" id="IPR043502">
    <property type="entry name" value="DNA/RNA_pol_sf"/>
</dbReference>
<dbReference type="SUPFAM" id="SSF56672">
    <property type="entry name" value="DNA/RNA polymerases"/>
    <property type="match status" value="1"/>
</dbReference>
<accession>A0A1S3DS19</accession>
<dbReference type="KEGG" id="dci:103522856"/>
<name>A0A1S3DS19_DIACI</name>
<sequence length="411" mass="47542">MGISAKYINTMKNLYTHAKARIRVANLFTEEVSISKGVMQGDSISTVLFILFLNDIKEYLENHGLRGVNINPTQNIISLLYCDDLILFADSKAELQKMLNSLEKYCEENKMIVNEKKTKIVIFRRGGRIKDSDVLYYKHKKLEIVSTFNYLGVSFSSHAVFHQAAEQANSKGRAAIASVKRTMSASQMKSWDSRKKLLEACVKTTLLYGAEIWAFRYVDNIEKCQSFLFKTLYCLPRNTPNYTIRLEMGVVKLSHSVFLQMLRWWMKLLMMAQDRYPKLCYLELCALDQRSCNIEKYNWATQLKRQLVELGFAQVWESQDASVVKSNMEDILEKLKENLINADIERCRNSTYSTLYRDLKPLDNIPSVSPYLQLSLPMDTCRVLAQIRLGSNQAVRIYTKGITYTWDTEET</sequence>
<evidence type="ECO:0000313" key="3">
    <source>
        <dbReference type="RefSeq" id="XP_008486165.1"/>
    </source>
</evidence>
<dbReference type="Proteomes" id="UP000079169">
    <property type="component" value="Unplaced"/>
</dbReference>
<dbReference type="RefSeq" id="XP_008486165.1">
    <property type="nucleotide sequence ID" value="XM_008487943.1"/>
</dbReference>
<evidence type="ECO:0000313" key="2">
    <source>
        <dbReference type="Proteomes" id="UP000079169"/>
    </source>
</evidence>
<protein>
    <submittedName>
        <fullName evidence="3">Uncharacterized protein LOC103522856</fullName>
    </submittedName>
</protein>
<dbReference type="STRING" id="121845.A0A1S3DS19"/>
<feature type="domain" description="Reverse transcriptase" evidence="1">
    <location>
        <begin position="1"/>
        <end position="155"/>
    </location>
</feature>
<organism evidence="2 3">
    <name type="scientific">Diaphorina citri</name>
    <name type="common">Asian citrus psyllid</name>
    <dbReference type="NCBI Taxonomy" id="121845"/>
    <lineage>
        <taxon>Eukaryota</taxon>
        <taxon>Metazoa</taxon>
        <taxon>Ecdysozoa</taxon>
        <taxon>Arthropoda</taxon>
        <taxon>Hexapoda</taxon>
        <taxon>Insecta</taxon>
        <taxon>Pterygota</taxon>
        <taxon>Neoptera</taxon>
        <taxon>Paraneoptera</taxon>
        <taxon>Hemiptera</taxon>
        <taxon>Sternorrhyncha</taxon>
        <taxon>Psylloidea</taxon>
        <taxon>Psyllidae</taxon>
        <taxon>Diaphorininae</taxon>
        <taxon>Diaphorina</taxon>
    </lineage>
</organism>
<feature type="non-terminal residue" evidence="3">
    <location>
        <position position="411"/>
    </location>
</feature>
<dbReference type="PaxDb" id="121845-A0A1S3DS19"/>
<dbReference type="PROSITE" id="PS50878">
    <property type="entry name" value="RT_POL"/>
    <property type="match status" value="1"/>
</dbReference>
<dbReference type="OMA" id="PMEINIA"/>
<proteinExistence type="predicted"/>
<dbReference type="PANTHER" id="PTHR47027">
    <property type="entry name" value="REVERSE TRANSCRIPTASE DOMAIN-CONTAINING PROTEIN"/>
    <property type="match status" value="1"/>
</dbReference>
<dbReference type="AlphaFoldDB" id="A0A1S3DS19"/>
<reference evidence="3" key="1">
    <citation type="submission" date="2025-08" db="UniProtKB">
        <authorList>
            <consortium name="RefSeq"/>
        </authorList>
    </citation>
    <scope>IDENTIFICATION</scope>
</reference>
<gene>
    <name evidence="3" type="primary">LOC103522856</name>
</gene>
<dbReference type="GO" id="GO:0071897">
    <property type="term" value="P:DNA biosynthetic process"/>
    <property type="evidence" value="ECO:0007669"/>
    <property type="project" value="UniProtKB-ARBA"/>
</dbReference>
<dbReference type="GeneID" id="103522856"/>
<dbReference type="Pfam" id="PF00078">
    <property type="entry name" value="RVT_1"/>
    <property type="match status" value="1"/>
</dbReference>
<dbReference type="InterPro" id="IPR000477">
    <property type="entry name" value="RT_dom"/>
</dbReference>